<protein>
    <submittedName>
        <fullName evidence="1">Uncharacterized protein</fullName>
    </submittedName>
</protein>
<accession>A0A1F5CQN2</accession>
<comment type="caution">
    <text evidence="1">The sequence shown here is derived from an EMBL/GenBank/DDBJ whole genome shotgun (WGS) entry which is preliminary data.</text>
</comment>
<organism evidence="1 2">
    <name type="scientific">Candidatus Azambacteria bacterium RIFCSPLOWO2_02_FULL_46_11</name>
    <dbReference type="NCBI Taxonomy" id="1797300"/>
    <lineage>
        <taxon>Bacteria</taxon>
        <taxon>Candidatus Azamiibacteriota</taxon>
    </lineage>
</organism>
<evidence type="ECO:0000313" key="2">
    <source>
        <dbReference type="Proteomes" id="UP000178296"/>
    </source>
</evidence>
<sequence length="166" mass="18254">MFNKEKGARKMKRFLRLSSAVPALFLFAVLSGFIIAGAALAAANDVPGPSFEGWAQTRIVEGWHSQNITLRLYVDKSKIPVALGMIVEYGPTGEIVMKGWGMTSEAGKLNLENARAAIKLEDGTWTIGRKGEVFYVREETQDDGSVLVYYYVVNEDETGTGRGFPK</sequence>
<proteinExistence type="predicted"/>
<dbReference type="AlphaFoldDB" id="A0A1F5CQN2"/>
<reference evidence="1 2" key="1">
    <citation type="journal article" date="2016" name="Nat. Commun.">
        <title>Thousands of microbial genomes shed light on interconnected biogeochemical processes in an aquifer system.</title>
        <authorList>
            <person name="Anantharaman K."/>
            <person name="Brown C.T."/>
            <person name="Hug L.A."/>
            <person name="Sharon I."/>
            <person name="Castelle C.J."/>
            <person name="Probst A.J."/>
            <person name="Thomas B.C."/>
            <person name="Singh A."/>
            <person name="Wilkins M.J."/>
            <person name="Karaoz U."/>
            <person name="Brodie E.L."/>
            <person name="Williams K.H."/>
            <person name="Hubbard S.S."/>
            <person name="Banfield J.F."/>
        </authorList>
    </citation>
    <scope>NUCLEOTIDE SEQUENCE [LARGE SCALE GENOMIC DNA]</scope>
</reference>
<dbReference type="EMBL" id="MEYW01000007">
    <property type="protein sequence ID" value="OGD45166.1"/>
    <property type="molecule type" value="Genomic_DNA"/>
</dbReference>
<name>A0A1F5CQN2_9BACT</name>
<gene>
    <name evidence="1" type="ORF">A3J02_01160</name>
</gene>
<dbReference type="Proteomes" id="UP000178296">
    <property type="component" value="Unassembled WGS sequence"/>
</dbReference>
<evidence type="ECO:0000313" key="1">
    <source>
        <dbReference type="EMBL" id="OGD45166.1"/>
    </source>
</evidence>